<dbReference type="AlphaFoldDB" id="A0AAD1UG23"/>
<organism evidence="1 2">
    <name type="scientific">Euplotes crassus</name>
    <dbReference type="NCBI Taxonomy" id="5936"/>
    <lineage>
        <taxon>Eukaryota</taxon>
        <taxon>Sar</taxon>
        <taxon>Alveolata</taxon>
        <taxon>Ciliophora</taxon>
        <taxon>Intramacronucleata</taxon>
        <taxon>Spirotrichea</taxon>
        <taxon>Hypotrichia</taxon>
        <taxon>Euplotida</taxon>
        <taxon>Euplotidae</taxon>
        <taxon>Moneuplotes</taxon>
    </lineage>
</organism>
<gene>
    <name evidence="1" type="ORF">ECRASSUSDP1_LOCUS7891</name>
</gene>
<dbReference type="Proteomes" id="UP001295684">
    <property type="component" value="Unassembled WGS sequence"/>
</dbReference>
<evidence type="ECO:0000313" key="2">
    <source>
        <dbReference type="Proteomes" id="UP001295684"/>
    </source>
</evidence>
<reference evidence="1" key="1">
    <citation type="submission" date="2023-07" db="EMBL/GenBank/DDBJ databases">
        <authorList>
            <consortium name="AG Swart"/>
            <person name="Singh M."/>
            <person name="Singh A."/>
            <person name="Seah K."/>
            <person name="Emmerich C."/>
        </authorList>
    </citation>
    <scope>NUCLEOTIDE SEQUENCE</scope>
    <source>
        <strain evidence="1">DP1</strain>
    </source>
</reference>
<evidence type="ECO:0000313" key="1">
    <source>
        <dbReference type="EMBL" id="CAI2366618.1"/>
    </source>
</evidence>
<comment type="caution">
    <text evidence="1">The sequence shown here is derived from an EMBL/GenBank/DDBJ whole genome shotgun (WGS) entry which is preliminary data.</text>
</comment>
<protein>
    <submittedName>
        <fullName evidence="1">Uncharacterized protein</fullName>
    </submittedName>
</protein>
<name>A0AAD1UG23_EUPCR</name>
<sequence>MNNASSLMNTMSQSTRIDNVLVNDKGSARQLGKHSQRSCYQLLREGIIQVDSSLESDCSQQKSISSSLGVHAKDLKQEKSYKVFNHLEDSSSSDLSGIFSKKALLWREKCKRGQMMSSHRILIEMGEKL</sequence>
<keyword evidence="2" id="KW-1185">Reference proteome</keyword>
<proteinExistence type="predicted"/>
<accession>A0AAD1UG23</accession>
<dbReference type="EMBL" id="CAMPGE010007706">
    <property type="protein sequence ID" value="CAI2366618.1"/>
    <property type="molecule type" value="Genomic_DNA"/>
</dbReference>